<dbReference type="InterPro" id="IPR019004">
    <property type="entry name" value="YqeY/Aim41"/>
</dbReference>
<dbReference type="RefSeq" id="WP_059077466.1">
    <property type="nucleotide sequence ID" value="NZ_CP011940.1"/>
</dbReference>
<protein>
    <submittedName>
        <fullName evidence="2">GatB/YqeY domain-containing protein</fullName>
    </submittedName>
</protein>
<dbReference type="InterPro" id="IPR003789">
    <property type="entry name" value="Asn/Gln_tRNA_amidoTrase-B-like"/>
</dbReference>
<name>A0A848BRR4_9FIRM</name>
<dbReference type="OrthoDB" id="9794041at2"/>
<dbReference type="AlphaFoldDB" id="A0A848BRR4"/>
<dbReference type="Pfam" id="PF09424">
    <property type="entry name" value="YqeY"/>
    <property type="match status" value="1"/>
</dbReference>
<dbReference type="InterPro" id="IPR023168">
    <property type="entry name" value="GatB_Yqey_C_2"/>
</dbReference>
<dbReference type="EMBL" id="JBIEKR010000001">
    <property type="protein sequence ID" value="MFG6271709.1"/>
    <property type="molecule type" value="Genomic_DNA"/>
</dbReference>
<dbReference type="Gene3D" id="1.10.10.410">
    <property type="match status" value="1"/>
</dbReference>
<evidence type="ECO:0000313" key="1">
    <source>
        <dbReference type="EMBL" id="MFG6271709.1"/>
    </source>
</evidence>
<accession>A0A848BRR4</accession>
<proteinExistence type="predicted"/>
<reference evidence="1 4" key="2">
    <citation type="submission" date="2024-10" db="EMBL/GenBank/DDBJ databases">
        <authorList>
            <person name="Sang B.-I."/>
            <person name="Prabhaharan D."/>
        </authorList>
    </citation>
    <scope>NUCLEOTIDE SEQUENCE [LARGE SCALE GENOMIC DNA]</scope>
    <source>
        <strain evidence="1 4">MH</strain>
    </source>
</reference>
<dbReference type="Proteomes" id="UP001605989">
    <property type="component" value="Unassembled WGS sequence"/>
</dbReference>
<dbReference type="GO" id="GO:0016884">
    <property type="term" value="F:carbon-nitrogen ligase activity, with glutamine as amido-N-donor"/>
    <property type="evidence" value="ECO:0007669"/>
    <property type="project" value="InterPro"/>
</dbReference>
<organism evidence="2 3">
    <name type="scientific">Megasphaera hexanoica</name>
    <dbReference type="NCBI Taxonomy" id="1675036"/>
    <lineage>
        <taxon>Bacteria</taxon>
        <taxon>Bacillati</taxon>
        <taxon>Bacillota</taxon>
        <taxon>Negativicutes</taxon>
        <taxon>Veillonellales</taxon>
        <taxon>Veillonellaceae</taxon>
        <taxon>Megasphaera</taxon>
    </lineage>
</organism>
<evidence type="ECO:0000313" key="3">
    <source>
        <dbReference type="Proteomes" id="UP000591071"/>
    </source>
</evidence>
<evidence type="ECO:0000313" key="2">
    <source>
        <dbReference type="EMBL" id="NME27955.1"/>
    </source>
</evidence>
<dbReference type="EMBL" id="JABAFG010000006">
    <property type="protein sequence ID" value="NME27955.1"/>
    <property type="molecule type" value="Genomic_DNA"/>
</dbReference>
<dbReference type="SUPFAM" id="SSF89095">
    <property type="entry name" value="GatB/YqeY motif"/>
    <property type="match status" value="1"/>
</dbReference>
<keyword evidence="4" id="KW-1185">Reference proteome</keyword>
<reference evidence="2 3" key="1">
    <citation type="submission" date="2020-04" db="EMBL/GenBank/DDBJ databases">
        <authorList>
            <person name="Hitch T.C.A."/>
            <person name="Wylensek D."/>
            <person name="Clavel T."/>
        </authorList>
    </citation>
    <scope>NUCLEOTIDE SEQUENCE [LARGE SCALE GENOMIC DNA]</scope>
    <source>
        <strain evidence="2 3">Oil-RF-744-FAT-WT-6-1</strain>
    </source>
</reference>
<dbReference type="Proteomes" id="UP000591071">
    <property type="component" value="Unassembled WGS sequence"/>
</dbReference>
<dbReference type="KEGG" id="mhw:ACT01_09135"/>
<gene>
    <name evidence="1" type="ORF">ACGTZG_00720</name>
    <name evidence="2" type="ORF">HF872_04860</name>
</gene>
<comment type="caution">
    <text evidence="2">The sequence shown here is derived from an EMBL/GenBank/DDBJ whole genome shotgun (WGS) entry which is preliminary data.</text>
</comment>
<evidence type="ECO:0000313" key="4">
    <source>
        <dbReference type="Proteomes" id="UP001605989"/>
    </source>
</evidence>
<sequence length="150" mass="16527">MSLKEELLQDMKTAMKAKEAGKTALSVIRMVRNSIRNTEINGKCELDDAGVAAVIAKEMKQRKESLAEFEKAGRTDLADQTKAEMAVLEKYMPKQLTEDEVAQIVRDTIAGQDASSLKMGDVMKLVMPKVKGKADGKVVSQTVKKILQNK</sequence>
<dbReference type="Gene3D" id="1.10.1510.10">
    <property type="entry name" value="Uncharacterised protein YqeY/AIM41 PF09424, N-terminal domain"/>
    <property type="match status" value="1"/>
</dbReference>
<dbReference type="PANTHER" id="PTHR28055">
    <property type="entry name" value="ALTERED INHERITANCE OF MITOCHONDRIA PROTEIN 41, MITOCHONDRIAL"/>
    <property type="match status" value="1"/>
</dbReference>
<dbReference type="InterPro" id="IPR042184">
    <property type="entry name" value="YqeY/Aim41_N"/>
</dbReference>
<dbReference type="PANTHER" id="PTHR28055:SF1">
    <property type="entry name" value="ALTERED INHERITANCE OF MITOCHONDRIA PROTEIN 41, MITOCHONDRIAL"/>
    <property type="match status" value="1"/>
</dbReference>